<evidence type="ECO:0000259" key="6">
    <source>
        <dbReference type="PROSITE" id="PS51903"/>
    </source>
</evidence>
<keyword evidence="8" id="KW-1185">Reference proteome</keyword>
<dbReference type="PANTHER" id="PTHR43572">
    <property type="entry name" value="CHAPERONE PROTEIN CLPD, CHLOROPLASTIC"/>
    <property type="match status" value="1"/>
</dbReference>
<dbReference type="Pfam" id="PF26587">
    <property type="entry name" value="AAA_lid_SMAX1"/>
    <property type="match status" value="1"/>
</dbReference>
<evidence type="ECO:0000256" key="5">
    <source>
        <dbReference type="PROSITE-ProRule" id="PRU01251"/>
    </source>
</evidence>
<sequence length="1014" mass="112804">MPTPVSTARQCLTEETARALDDAVAVARRRSHAQTTSLHAVSGLLTMPSSILREVCISRAAHSTPYSSRLQFRALELCVGVSLDRLPSSKSPATTEADEVMEPPVSNSLMAAIKRSQATQRRHPETYHLHQIHGGNQTTSVLKVELKYFILSILDDPIVSRVFGEAGFRSTDIKLDVLHPPVTQFSSRFPRSRCPPLFLCNLPDSDSGHRARFGFGGSGDFDENCRRIGEVLGRKDKKNPLLVGICGGEALKTFTDSINRGKLGFLPLEISGLSVVSIEKEISEILADGSRNDMKVDELVRIVEQKCSKSKPGLILNLGELKVLLTSEGFFVSKLSDLLKLHREKLWFIGSVSSNDTYLKLIERFPTIDKDWNLHLLPITSSSQVVYPKSSLMGSFVPFGGFFSSTSDFRVPFSNSMDHSLPRCHLCNEKYEQEVAAFAKIGSSLSLTDDQCSEKLPSWLRNVEPEQDKGILTKAKDNSNALDSRIPALQKKWDDICQRIHQTPAFPKLSFQPVRPQFPLQLVSSSQMKMRIGSPTEQSVCIRTSESFLEMDKAHNLPKQSGLSVKISKPKHTEDRTSRTTNSPLSCVTTDLGLGTIYASKNQESSTPVSLDRRDFGVINEKPSLATSRYFIYFKSLRALLSRKVGFQNEAVNAISEIICGYRDDESRRRSHIASNATITSSVWLALLGPDKVGKKKVASALAEIFFRGQDNCICVDFQAQDSLDDRFRGKTVVDYIAGEVAKRADSVVFIENVEKAEFLDQIRLSDAVRTGKLRDSHGREISMKNVIVVATASGIDKDSDCQVLEEPVKYSEEKVLSAKNWKLQIKIGNGNDASNVNKNGVNKRRQEESETEVEELRAIKSQRSFLDLNLPVDETEANTDEANAMSENTEAWLEDFVEQVDGKVTFKLIDFDGLAKNIKRNILSHFHRSFGPETHLEITNDAILRILAALRWSSDEERGVDQWLQTVLASSFAEATQKYASVSPFAVKLVASRDSPAEEETAVTQFPARVEVI</sequence>
<evidence type="ECO:0000313" key="7">
    <source>
        <dbReference type="EMBL" id="VVB01833.1"/>
    </source>
</evidence>
<dbReference type="InterPro" id="IPR036628">
    <property type="entry name" value="Clp_N_dom_sf"/>
</dbReference>
<dbReference type="InterPro" id="IPR003959">
    <property type="entry name" value="ATPase_AAA_core"/>
</dbReference>
<dbReference type="GO" id="GO:0016887">
    <property type="term" value="F:ATP hydrolysis activity"/>
    <property type="evidence" value="ECO:0007669"/>
    <property type="project" value="InterPro"/>
</dbReference>
<accession>A0A565BLU9</accession>
<keyword evidence="2 5" id="KW-0677">Repeat</keyword>
<dbReference type="InterPro" id="IPR027417">
    <property type="entry name" value="P-loop_NTPase"/>
</dbReference>
<evidence type="ECO:0000256" key="3">
    <source>
        <dbReference type="ARBA" id="ARBA00023015"/>
    </source>
</evidence>
<organism evidence="7 8">
    <name type="scientific">Arabis nemorensis</name>
    <dbReference type="NCBI Taxonomy" id="586526"/>
    <lineage>
        <taxon>Eukaryota</taxon>
        <taxon>Viridiplantae</taxon>
        <taxon>Streptophyta</taxon>
        <taxon>Embryophyta</taxon>
        <taxon>Tracheophyta</taxon>
        <taxon>Spermatophyta</taxon>
        <taxon>Magnoliopsida</taxon>
        <taxon>eudicotyledons</taxon>
        <taxon>Gunneridae</taxon>
        <taxon>Pentapetalae</taxon>
        <taxon>rosids</taxon>
        <taxon>malvids</taxon>
        <taxon>Brassicales</taxon>
        <taxon>Brassicaceae</taxon>
        <taxon>Arabideae</taxon>
        <taxon>Arabis</taxon>
    </lineage>
</organism>
<dbReference type="OrthoDB" id="1723324at2759"/>
<dbReference type="Pfam" id="PF07724">
    <property type="entry name" value="AAA_2"/>
    <property type="match status" value="1"/>
</dbReference>
<dbReference type="SUPFAM" id="SSF52540">
    <property type="entry name" value="P-loop containing nucleoside triphosphate hydrolases"/>
    <property type="match status" value="1"/>
</dbReference>
<dbReference type="InterPro" id="IPR058954">
    <property type="entry name" value="AAA_lid_SMAX1"/>
</dbReference>
<dbReference type="CDD" id="cd19499">
    <property type="entry name" value="RecA-like_ClpB_Hsp104-like"/>
    <property type="match status" value="1"/>
</dbReference>
<reference evidence="7" key="1">
    <citation type="submission" date="2019-07" db="EMBL/GenBank/DDBJ databases">
        <authorList>
            <person name="Dittberner H."/>
        </authorList>
    </citation>
    <scope>NUCLEOTIDE SEQUENCE [LARGE SCALE GENOMIC DNA]</scope>
</reference>
<protein>
    <recommendedName>
        <fullName evidence="6">Clp R domain-containing protein</fullName>
    </recommendedName>
</protein>
<proteinExistence type="inferred from homology"/>
<keyword evidence="4" id="KW-0804">Transcription</keyword>
<evidence type="ECO:0000256" key="1">
    <source>
        <dbReference type="ARBA" id="ARBA00008675"/>
    </source>
</evidence>
<evidence type="ECO:0000256" key="4">
    <source>
        <dbReference type="ARBA" id="ARBA00023163"/>
    </source>
</evidence>
<evidence type="ECO:0000313" key="8">
    <source>
        <dbReference type="Proteomes" id="UP000489600"/>
    </source>
</evidence>
<dbReference type="EMBL" id="CABITT030000004">
    <property type="protein sequence ID" value="VVB01833.1"/>
    <property type="molecule type" value="Genomic_DNA"/>
</dbReference>
<comment type="similarity">
    <text evidence="1">Belongs to the ClpA/ClpB family.</text>
</comment>
<dbReference type="InterPro" id="IPR058680">
    <property type="entry name" value="NBD_SMAX1-like"/>
</dbReference>
<comment type="caution">
    <text evidence="7">The sequence shown here is derived from an EMBL/GenBank/DDBJ whole genome shotgun (WGS) entry which is preliminary data.</text>
</comment>
<evidence type="ECO:0000256" key="2">
    <source>
        <dbReference type="ARBA" id="ARBA00022737"/>
    </source>
</evidence>
<dbReference type="Gene3D" id="3.40.50.300">
    <property type="entry name" value="P-loop containing nucleotide triphosphate hydrolases"/>
    <property type="match status" value="1"/>
</dbReference>
<dbReference type="Gene3D" id="1.10.1780.10">
    <property type="entry name" value="Clp, N-terminal domain"/>
    <property type="match status" value="1"/>
</dbReference>
<dbReference type="InterPro" id="IPR051650">
    <property type="entry name" value="SL_signaling_regulator"/>
</dbReference>
<dbReference type="InterPro" id="IPR004176">
    <property type="entry name" value="Clp_R_N"/>
</dbReference>
<dbReference type="PROSITE" id="PS51903">
    <property type="entry name" value="CLP_R"/>
    <property type="match status" value="1"/>
</dbReference>
<dbReference type="Pfam" id="PF23569">
    <property type="entry name" value="NBD_SMAX1"/>
    <property type="match status" value="1"/>
</dbReference>
<gene>
    <name evidence="7" type="ORF">ANE_LOCUS12277</name>
</gene>
<keyword evidence="3" id="KW-0805">Transcription regulation</keyword>
<dbReference type="PANTHER" id="PTHR43572:SF54">
    <property type="entry name" value="PROTEIN SMAX1-LIKE 7"/>
    <property type="match status" value="1"/>
</dbReference>
<feature type="domain" description="Clp R" evidence="6">
    <location>
        <begin position="8"/>
        <end position="185"/>
    </location>
</feature>
<dbReference type="AlphaFoldDB" id="A0A565BLU9"/>
<dbReference type="Proteomes" id="UP000489600">
    <property type="component" value="Unassembled WGS sequence"/>
</dbReference>
<name>A0A565BLU9_9BRAS</name>
<dbReference type="GO" id="GO:0005524">
    <property type="term" value="F:ATP binding"/>
    <property type="evidence" value="ECO:0007669"/>
    <property type="project" value="InterPro"/>
</dbReference>